<organism evidence="10">
    <name type="scientific">marine metagenome</name>
    <dbReference type="NCBI Taxonomy" id="408172"/>
    <lineage>
        <taxon>unclassified sequences</taxon>
        <taxon>metagenomes</taxon>
        <taxon>ecological metagenomes</taxon>
    </lineage>
</organism>
<dbReference type="PANTHER" id="PTHR10173:SF52">
    <property type="entry name" value="METHIONINE-R-SULFOXIDE REDUCTASE B1"/>
    <property type="match status" value="1"/>
</dbReference>
<dbReference type="AlphaFoldDB" id="A0A381S5T9"/>
<dbReference type="InterPro" id="IPR028427">
    <property type="entry name" value="Met_Sox_Rdtase_MsrB"/>
</dbReference>
<evidence type="ECO:0000256" key="2">
    <source>
        <dbReference type="ARBA" id="ARBA00007174"/>
    </source>
</evidence>
<dbReference type="Gene3D" id="2.170.150.20">
    <property type="entry name" value="Peptide methionine sulfoxide reductase"/>
    <property type="match status" value="1"/>
</dbReference>
<evidence type="ECO:0000259" key="9">
    <source>
        <dbReference type="PROSITE" id="PS51790"/>
    </source>
</evidence>
<evidence type="ECO:0000256" key="4">
    <source>
        <dbReference type="ARBA" id="ARBA00022723"/>
    </source>
</evidence>
<dbReference type="InterPro" id="IPR002579">
    <property type="entry name" value="Met_Sox_Rdtase_MsrB_dom"/>
</dbReference>
<protein>
    <recommendedName>
        <fullName evidence="3">peptide-methionine (R)-S-oxide reductase</fullName>
        <ecNumber evidence="3">1.8.4.12</ecNumber>
    </recommendedName>
</protein>
<evidence type="ECO:0000256" key="5">
    <source>
        <dbReference type="ARBA" id="ARBA00022833"/>
    </source>
</evidence>
<name>A0A381S5T9_9ZZZZ</name>
<comment type="catalytic activity">
    <reaction evidence="7">
        <text>L-methionyl-[protein] + [thioredoxin]-disulfide + H2O = L-methionyl-(R)-S-oxide-[protein] + [thioredoxin]-dithiol</text>
        <dbReference type="Rhea" id="RHEA:24164"/>
        <dbReference type="Rhea" id="RHEA-COMP:10698"/>
        <dbReference type="Rhea" id="RHEA-COMP:10700"/>
        <dbReference type="Rhea" id="RHEA-COMP:12313"/>
        <dbReference type="Rhea" id="RHEA-COMP:12314"/>
        <dbReference type="ChEBI" id="CHEBI:15377"/>
        <dbReference type="ChEBI" id="CHEBI:16044"/>
        <dbReference type="ChEBI" id="CHEBI:29950"/>
        <dbReference type="ChEBI" id="CHEBI:45764"/>
        <dbReference type="ChEBI" id="CHEBI:50058"/>
        <dbReference type="EC" id="1.8.4.12"/>
    </reaction>
</comment>
<dbReference type="GO" id="GO:0006979">
    <property type="term" value="P:response to oxidative stress"/>
    <property type="evidence" value="ECO:0007669"/>
    <property type="project" value="InterPro"/>
</dbReference>
<reference evidence="10" key="1">
    <citation type="submission" date="2018-05" db="EMBL/GenBank/DDBJ databases">
        <authorList>
            <person name="Lanie J.A."/>
            <person name="Ng W.-L."/>
            <person name="Kazmierczak K.M."/>
            <person name="Andrzejewski T.M."/>
            <person name="Davidsen T.M."/>
            <person name="Wayne K.J."/>
            <person name="Tettelin H."/>
            <person name="Glass J.I."/>
            <person name="Rusch D."/>
            <person name="Podicherti R."/>
            <person name="Tsui H.-C.T."/>
            <person name="Winkler M.E."/>
        </authorList>
    </citation>
    <scope>NUCLEOTIDE SEQUENCE</scope>
</reference>
<keyword evidence="8" id="KW-0472">Membrane</keyword>
<keyword evidence="6" id="KW-0560">Oxidoreductase</keyword>
<dbReference type="InterPro" id="IPR011057">
    <property type="entry name" value="Mss4-like_sf"/>
</dbReference>
<keyword evidence="5" id="KW-0862">Zinc</keyword>
<evidence type="ECO:0000313" key="10">
    <source>
        <dbReference type="EMBL" id="SUZ98681.1"/>
    </source>
</evidence>
<dbReference type="FunFam" id="2.170.150.20:FF:000001">
    <property type="entry name" value="Peptide methionine sulfoxide reductase MsrB"/>
    <property type="match status" value="1"/>
</dbReference>
<keyword evidence="8" id="KW-0812">Transmembrane</keyword>
<sequence length="181" mass="20349">MNTKFYILSIVPFVVATVLYGSGYGLNQQSNRNKNNSINKVKKSEQEWKACLTPEEYQILRDKGTEMAYTGKYYDHKEKGVYKCAGCGAELFSSNTKYDSGSGWPSFWKPIANDRISNESDNSMFMARTEILCSECGGHLGHVFNDGPKPTGMRYCVNSVSLEFEGQNLNSSKQGEEKENK</sequence>
<dbReference type="GO" id="GO:0030091">
    <property type="term" value="P:protein repair"/>
    <property type="evidence" value="ECO:0007669"/>
    <property type="project" value="InterPro"/>
</dbReference>
<evidence type="ECO:0000256" key="3">
    <source>
        <dbReference type="ARBA" id="ARBA00012499"/>
    </source>
</evidence>
<proteinExistence type="inferred from homology"/>
<dbReference type="EMBL" id="UINC01002628">
    <property type="protein sequence ID" value="SUZ98681.1"/>
    <property type="molecule type" value="Genomic_DNA"/>
</dbReference>
<feature type="domain" description="MsrB" evidence="9">
    <location>
        <begin position="45"/>
        <end position="167"/>
    </location>
</feature>
<dbReference type="GO" id="GO:0033743">
    <property type="term" value="F:peptide-methionine (R)-S-oxide reductase activity"/>
    <property type="evidence" value="ECO:0007669"/>
    <property type="project" value="UniProtKB-EC"/>
</dbReference>
<dbReference type="EC" id="1.8.4.12" evidence="3"/>
<comment type="similarity">
    <text evidence="2">Belongs to the MsrB Met sulfoxide reductase family.</text>
</comment>
<evidence type="ECO:0000256" key="8">
    <source>
        <dbReference type="SAM" id="Phobius"/>
    </source>
</evidence>
<keyword evidence="4" id="KW-0479">Metal-binding</keyword>
<dbReference type="PANTHER" id="PTHR10173">
    <property type="entry name" value="METHIONINE SULFOXIDE REDUCTASE"/>
    <property type="match status" value="1"/>
</dbReference>
<accession>A0A381S5T9</accession>
<gene>
    <name evidence="10" type="ORF">METZ01_LOCUS51535</name>
</gene>
<keyword evidence="8" id="KW-1133">Transmembrane helix</keyword>
<dbReference type="PROSITE" id="PS51790">
    <property type="entry name" value="MSRB"/>
    <property type="match status" value="1"/>
</dbReference>
<evidence type="ECO:0000256" key="6">
    <source>
        <dbReference type="ARBA" id="ARBA00023002"/>
    </source>
</evidence>
<dbReference type="NCBIfam" id="TIGR00357">
    <property type="entry name" value="peptide-methionine (R)-S-oxide reductase MsrB"/>
    <property type="match status" value="1"/>
</dbReference>
<dbReference type="Pfam" id="PF01641">
    <property type="entry name" value="SelR"/>
    <property type="match status" value="1"/>
</dbReference>
<evidence type="ECO:0000256" key="7">
    <source>
        <dbReference type="ARBA" id="ARBA00048488"/>
    </source>
</evidence>
<dbReference type="GO" id="GO:0005737">
    <property type="term" value="C:cytoplasm"/>
    <property type="evidence" value="ECO:0007669"/>
    <property type="project" value="TreeGrafter"/>
</dbReference>
<evidence type="ECO:0000256" key="1">
    <source>
        <dbReference type="ARBA" id="ARBA00001947"/>
    </source>
</evidence>
<dbReference type="GO" id="GO:0046872">
    <property type="term" value="F:metal ion binding"/>
    <property type="evidence" value="ECO:0007669"/>
    <property type="project" value="UniProtKB-KW"/>
</dbReference>
<dbReference type="SUPFAM" id="SSF51316">
    <property type="entry name" value="Mss4-like"/>
    <property type="match status" value="1"/>
</dbReference>
<feature type="transmembrane region" description="Helical" evidence="8">
    <location>
        <begin position="6"/>
        <end position="26"/>
    </location>
</feature>
<comment type="cofactor">
    <cofactor evidence="1">
        <name>Zn(2+)</name>
        <dbReference type="ChEBI" id="CHEBI:29105"/>
    </cofactor>
</comment>